<name>A0A2P0VNF1_9VIRU</name>
<evidence type="ECO:0000313" key="1">
    <source>
        <dbReference type="EMBL" id="AUF82436.1"/>
    </source>
</evidence>
<sequence>MCAVQNAIKLSKVLHAHQLPKLATAMDKLSGKRIKVDLDGSGIFETVHVCDNSDFKHFLYTANAVGLRKAITRGSLFSISEYPVLRHLSDISEEENYTLKIPKNNRCSK</sequence>
<reference evidence="1" key="1">
    <citation type="journal article" date="2018" name="Virology">
        <title>A giant virus infecting green algae encodes key fermentation genes.</title>
        <authorList>
            <person name="Schvarcz C.R."/>
            <person name="Steward G.F."/>
        </authorList>
    </citation>
    <scope>NUCLEOTIDE SEQUENCE [LARGE SCALE GENOMIC DNA]</scope>
</reference>
<gene>
    <name evidence="1" type="ORF">TetV_344</name>
</gene>
<proteinExistence type="predicted"/>
<dbReference type="EMBL" id="KY322437">
    <property type="protein sequence ID" value="AUF82436.1"/>
    <property type="molecule type" value="Genomic_DNA"/>
</dbReference>
<accession>A0A2P0VNF1</accession>
<keyword evidence="2" id="KW-1185">Reference proteome</keyword>
<evidence type="ECO:0000313" key="2">
    <source>
        <dbReference type="Proteomes" id="UP000244773"/>
    </source>
</evidence>
<dbReference type="Proteomes" id="UP000244773">
    <property type="component" value="Segment"/>
</dbReference>
<organism evidence="1">
    <name type="scientific">Tetraselmis virus 1</name>
    <dbReference type="NCBI Taxonomy" id="2060617"/>
    <lineage>
        <taxon>Viruses</taxon>
        <taxon>Varidnaviria</taxon>
        <taxon>Bamfordvirae</taxon>
        <taxon>Nucleocytoviricota</taxon>
        <taxon>Megaviricetes</taxon>
        <taxon>Imitervirales</taxon>
        <taxon>Allomimiviridae</taxon>
        <taxon>Oceanusvirus</taxon>
        <taxon>Oceanusvirus kaneohense</taxon>
    </lineage>
</organism>
<protein>
    <submittedName>
        <fullName evidence="1">Uncharacterized protein</fullName>
    </submittedName>
</protein>